<proteinExistence type="predicted"/>
<dbReference type="EMBL" id="JABSTR010000001">
    <property type="protein sequence ID" value="KAH9360359.1"/>
    <property type="molecule type" value="Genomic_DNA"/>
</dbReference>
<evidence type="ECO:0000313" key="1">
    <source>
        <dbReference type="EMBL" id="KAH9360359.1"/>
    </source>
</evidence>
<accession>A0A9J6FC71</accession>
<dbReference type="Proteomes" id="UP000821853">
    <property type="component" value="Chromosome 1"/>
</dbReference>
<keyword evidence="2" id="KW-1185">Reference proteome</keyword>
<organism evidence="1 2">
    <name type="scientific">Haemaphysalis longicornis</name>
    <name type="common">Bush tick</name>
    <dbReference type="NCBI Taxonomy" id="44386"/>
    <lineage>
        <taxon>Eukaryota</taxon>
        <taxon>Metazoa</taxon>
        <taxon>Ecdysozoa</taxon>
        <taxon>Arthropoda</taxon>
        <taxon>Chelicerata</taxon>
        <taxon>Arachnida</taxon>
        <taxon>Acari</taxon>
        <taxon>Parasitiformes</taxon>
        <taxon>Ixodida</taxon>
        <taxon>Ixodoidea</taxon>
        <taxon>Ixodidae</taxon>
        <taxon>Haemaphysalinae</taxon>
        <taxon>Haemaphysalis</taxon>
    </lineage>
</organism>
<reference evidence="1 2" key="1">
    <citation type="journal article" date="2020" name="Cell">
        <title>Large-Scale Comparative Analyses of Tick Genomes Elucidate Their Genetic Diversity and Vector Capacities.</title>
        <authorList>
            <consortium name="Tick Genome and Microbiome Consortium (TIGMIC)"/>
            <person name="Jia N."/>
            <person name="Wang J."/>
            <person name="Shi W."/>
            <person name="Du L."/>
            <person name="Sun Y."/>
            <person name="Zhan W."/>
            <person name="Jiang J.F."/>
            <person name="Wang Q."/>
            <person name="Zhang B."/>
            <person name="Ji P."/>
            <person name="Bell-Sakyi L."/>
            <person name="Cui X.M."/>
            <person name="Yuan T.T."/>
            <person name="Jiang B.G."/>
            <person name="Yang W.F."/>
            <person name="Lam T.T."/>
            <person name="Chang Q.C."/>
            <person name="Ding S.J."/>
            <person name="Wang X.J."/>
            <person name="Zhu J.G."/>
            <person name="Ruan X.D."/>
            <person name="Zhao L."/>
            <person name="Wei J.T."/>
            <person name="Ye R.Z."/>
            <person name="Que T.C."/>
            <person name="Du C.H."/>
            <person name="Zhou Y.H."/>
            <person name="Cheng J.X."/>
            <person name="Dai P.F."/>
            <person name="Guo W.B."/>
            <person name="Han X.H."/>
            <person name="Huang E.J."/>
            <person name="Li L.F."/>
            <person name="Wei W."/>
            <person name="Gao Y.C."/>
            <person name="Liu J.Z."/>
            <person name="Shao H.Z."/>
            <person name="Wang X."/>
            <person name="Wang C.C."/>
            <person name="Yang T.C."/>
            <person name="Huo Q.B."/>
            <person name="Li W."/>
            <person name="Chen H.Y."/>
            <person name="Chen S.E."/>
            <person name="Zhou L.G."/>
            <person name="Ni X.B."/>
            <person name="Tian J.H."/>
            <person name="Sheng Y."/>
            <person name="Liu T."/>
            <person name="Pan Y.S."/>
            <person name="Xia L.Y."/>
            <person name="Li J."/>
            <person name="Zhao F."/>
            <person name="Cao W.C."/>
        </authorList>
    </citation>
    <scope>NUCLEOTIDE SEQUENCE [LARGE SCALE GENOMIC DNA]</scope>
    <source>
        <strain evidence="1">HaeL-2018</strain>
    </source>
</reference>
<evidence type="ECO:0000313" key="2">
    <source>
        <dbReference type="Proteomes" id="UP000821853"/>
    </source>
</evidence>
<sequence>MHLAPIQMMNRNVWGPHPVRTQQVPRFEEVCVMKQNVRKMYEEVREMPAKVQALKDERARELELFKKNPQEIKNEKGNYSANVTVI</sequence>
<gene>
    <name evidence="1" type="ORF">HPB48_003554</name>
</gene>
<name>A0A9J6FC71_HAELO</name>
<dbReference type="AlphaFoldDB" id="A0A9J6FC71"/>
<comment type="caution">
    <text evidence="1">The sequence shown here is derived from an EMBL/GenBank/DDBJ whole genome shotgun (WGS) entry which is preliminary data.</text>
</comment>
<dbReference type="VEuPathDB" id="VectorBase:HLOH_059277"/>
<protein>
    <submittedName>
        <fullName evidence="1">Uncharacterized protein</fullName>
    </submittedName>
</protein>